<dbReference type="Gene3D" id="3.30.565.10">
    <property type="entry name" value="Histidine kinase-like ATPase, C-terminal domain"/>
    <property type="match status" value="1"/>
</dbReference>
<dbReference type="Pfam" id="PF07228">
    <property type="entry name" value="SpoIIE"/>
    <property type="match status" value="1"/>
</dbReference>
<dbReference type="InterPro" id="IPR036890">
    <property type="entry name" value="HATPase_C_sf"/>
</dbReference>
<evidence type="ECO:0000259" key="2">
    <source>
        <dbReference type="PROSITE" id="PS50113"/>
    </source>
</evidence>
<evidence type="ECO:0000313" key="4">
    <source>
        <dbReference type="Proteomes" id="UP001500466"/>
    </source>
</evidence>
<comment type="caution">
    <text evidence="3">The sequence shown here is derived from an EMBL/GenBank/DDBJ whole genome shotgun (WGS) entry which is preliminary data.</text>
</comment>
<accession>A0ABP9H6X8</accession>
<dbReference type="InterPro" id="IPR013655">
    <property type="entry name" value="PAS_fold_3"/>
</dbReference>
<dbReference type="Gene3D" id="3.30.450.40">
    <property type="match status" value="1"/>
</dbReference>
<protein>
    <submittedName>
        <fullName evidence="3">SpoIIE family protein phosphatase</fullName>
    </submittedName>
</protein>
<dbReference type="SMART" id="SM00091">
    <property type="entry name" value="PAS"/>
    <property type="match status" value="2"/>
</dbReference>
<dbReference type="SMART" id="SM00065">
    <property type="entry name" value="GAF"/>
    <property type="match status" value="2"/>
</dbReference>
<dbReference type="Gene3D" id="3.60.40.10">
    <property type="entry name" value="PPM-type phosphatase domain"/>
    <property type="match status" value="1"/>
</dbReference>
<dbReference type="InterPro" id="IPR036457">
    <property type="entry name" value="PPM-type-like_dom_sf"/>
</dbReference>
<dbReference type="SUPFAM" id="SSF55781">
    <property type="entry name" value="GAF domain-like"/>
    <property type="match status" value="2"/>
</dbReference>
<dbReference type="SUPFAM" id="SSF81606">
    <property type="entry name" value="PP2C-like"/>
    <property type="match status" value="1"/>
</dbReference>
<proteinExistence type="predicted"/>
<dbReference type="CDD" id="cd16936">
    <property type="entry name" value="HATPase_RsbW-like"/>
    <property type="match status" value="1"/>
</dbReference>
<evidence type="ECO:0000313" key="3">
    <source>
        <dbReference type="EMBL" id="GAA4962530.1"/>
    </source>
</evidence>
<gene>
    <name evidence="3" type="ORF">GCM10023205_27910</name>
</gene>
<dbReference type="PROSITE" id="PS50113">
    <property type="entry name" value="PAC"/>
    <property type="match status" value="1"/>
</dbReference>
<organism evidence="3 4">
    <name type="scientific">Yinghuangia aomiensis</name>
    <dbReference type="NCBI Taxonomy" id="676205"/>
    <lineage>
        <taxon>Bacteria</taxon>
        <taxon>Bacillati</taxon>
        <taxon>Actinomycetota</taxon>
        <taxon>Actinomycetes</taxon>
        <taxon>Kitasatosporales</taxon>
        <taxon>Streptomycetaceae</taxon>
        <taxon>Yinghuangia</taxon>
    </lineage>
</organism>
<dbReference type="SUPFAM" id="SSF55785">
    <property type="entry name" value="PYP-like sensor domain (PAS domain)"/>
    <property type="match status" value="2"/>
</dbReference>
<keyword evidence="1" id="KW-0378">Hydrolase</keyword>
<dbReference type="EMBL" id="BAABHS010000008">
    <property type="protein sequence ID" value="GAA4962530.1"/>
    <property type="molecule type" value="Genomic_DNA"/>
</dbReference>
<evidence type="ECO:0000256" key="1">
    <source>
        <dbReference type="ARBA" id="ARBA00022801"/>
    </source>
</evidence>
<dbReference type="InterPro" id="IPR052016">
    <property type="entry name" value="Bact_Sigma-Reg"/>
</dbReference>
<dbReference type="RefSeq" id="WP_345675743.1">
    <property type="nucleotide sequence ID" value="NZ_BAABHS010000008.1"/>
</dbReference>
<dbReference type="InterPro" id="IPR000014">
    <property type="entry name" value="PAS"/>
</dbReference>
<dbReference type="InterPro" id="IPR001932">
    <property type="entry name" value="PPM-type_phosphatase-like_dom"/>
</dbReference>
<dbReference type="InterPro" id="IPR013656">
    <property type="entry name" value="PAS_4"/>
</dbReference>
<reference evidence="4" key="1">
    <citation type="journal article" date="2019" name="Int. J. Syst. Evol. Microbiol.">
        <title>The Global Catalogue of Microorganisms (GCM) 10K type strain sequencing project: providing services to taxonomists for standard genome sequencing and annotation.</title>
        <authorList>
            <consortium name="The Broad Institute Genomics Platform"/>
            <consortium name="The Broad Institute Genome Sequencing Center for Infectious Disease"/>
            <person name="Wu L."/>
            <person name="Ma J."/>
        </authorList>
    </citation>
    <scope>NUCLEOTIDE SEQUENCE [LARGE SCALE GENOMIC DNA]</scope>
    <source>
        <strain evidence="4">JCM 17986</strain>
    </source>
</reference>
<feature type="domain" description="PAC" evidence="2">
    <location>
        <begin position="257"/>
        <end position="309"/>
    </location>
</feature>
<dbReference type="InterPro" id="IPR035965">
    <property type="entry name" value="PAS-like_dom_sf"/>
</dbReference>
<dbReference type="CDD" id="cd00130">
    <property type="entry name" value="PAS"/>
    <property type="match status" value="1"/>
</dbReference>
<dbReference type="Pfam" id="PF01590">
    <property type="entry name" value="GAF"/>
    <property type="match status" value="1"/>
</dbReference>
<dbReference type="Pfam" id="PF08448">
    <property type="entry name" value="PAS_4"/>
    <property type="match status" value="1"/>
</dbReference>
<sequence>MTDDDHHELAGEPTIAADAARLLWLEDVPDNADVAEVLGFALPHAVASVGGLGGLAHLVGREAGSLRLAGASGIPTNMAKEWELLHGSMTDLAPTRAMALRQVVWSTTLPDVGSGLGKSAGVLSVPIVIGGDPVGTLSVLTQAPPTEARRRFLGELTALVSVRLQRARRWRSGTAPWWQLPLGGQMMRNVEVGTWAWDLNSGELNFDTPTEDLVRLAGLEPGSWDQRIETWMGRIHPDDRRGVEEAIAQAMRDGTAYAVEYRVVDRGGRASWLELRAVFEYDADKRPLRMVGTAWNVTARRSREAWLAGILDSYPQPIYVLAPDDRTEWANLAARAVAAGKGREILGHTLWDSAPQWREQGLPESVARARAAPGSAAGLTVESWEKDRGPHGETAYYELQVVGIGDYVSVVMTDITESVRAMKKTAERGRRVADLNAALIRALETSDVVAAITEHVLPLVGADGLLIYDLTGPAARLVGSAGYSAEFVRKLRAIDWPQSGFSAAEQIAFITSREELRQRWPQLAPLGSTHGNHVWAVMPLVSGARRVGSCVISWNHPRDFSAEDKSLIGTVAAFAAQSLGNARLYEEARARAERLQQELLPSSLPNLVSVQAAARWRAAAGQDVGGDWYDTIPLPGGRTLAVVGDVMGHGLEQSITMGIIRHTIITMAALDLPLDELMARVGDVVARLGAPAPATGAYATCLMALYDPTTGTCSVASAGHAPPIVLQPDQEPCSLALTTGPPLGVAHTIDPIPVQVTETTLAPGSIMILFTNGVLGSAETVQLTTAVSDYVNRTPVSGRGNPSGWLSGLCAAIIEDLPPDPRHQDDAALLALRTGRVPAGDVAVLEMPCAPQSAGRARSFTAAQLLDWNLEELIDSASLIVSELVGNTTRHAVGIDADVAGSDPGEIRLRWLRLDDGLLCEVYDGSEATPRVRHPTLDDEFGRGLQLVALTATDWGARYIEHGKCIWAYIARPKTSAGIGSSPW</sequence>
<dbReference type="Proteomes" id="UP001500466">
    <property type="component" value="Unassembled WGS sequence"/>
</dbReference>
<dbReference type="InterPro" id="IPR029016">
    <property type="entry name" value="GAF-like_dom_sf"/>
</dbReference>
<keyword evidence="4" id="KW-1185">Reference proteome</keyword>
<dbReference type="InterPro" id="IPR000700">
    <property type="entry name" value="PAS-assoc_C"/>
</dbReference>
<dbReference type="InterPro" id="IPR003018">
    <property type="entry name" value="GAF"/>
</dbReference>
<dbReference type="Gene3D" id="3.30.450.20">
    <property type="entry name" value="PAS domain"/>
    <property type="match status" value="2"/>
</dbReference>
<dbReference type="SMART" id="SM00331">
    <property type="entry name" value="PP2C_SIG"/>
    <property type="match status" value="1"/>
</dbReference>
<dbReference type="Pfam" id="PF08447">
    <property type="entry name" value="PAS_3"/>
    <property type="match status" value="1"/>
</dbReference>
<dbReference type="PANTHER" id="PTHR43156:SF2">
    <property type="entry name" value="STAGE II SPORULATION PROTEIN E"/>
    <property type="match status" value="1"/>
</dbReference>
<dbReference type="Gene3D" id="2.10.70.100">
    <property type="match status" value="1"/>
</dbReference>
<name>A0ABP9H6X8_9ACTN</name>
<dbReference type="PANTHER" id="PTHR43156">
    <property type="entry name" value="STAGE II SPORULATION PROTEIN E-RELATED"/>
    <property type="match status" value="1"/>
</dbReference>